<organism evidence="4 5">
    <name type="scientific">Dermabacter vaginalis</name>
    <dbReference type="NCBI Taxonomy" id="1630135"/>
    <lineage>
        <taxon>Bacteria</taxon>
        <taxon>Bacillati</taxon>
        <taxon>Actinomycetota</taxon>
        <taxon>Actinomycetes</taxon>
        <taxon>Micrococcales</taxon>
        <taxon>Dermabacteraceae</taxon>
        <taxon>Dermabacter</taxon>
    </lineage>
</organism>
<evidence type="ECO:0000259" key="3">
    <source>
        <dbReference type="SMART" id="SM00997"/>
    </source>
</evidence>
<dbReference type="EMBL" id="CP012117">
    <property type="protein sequence ID" value="ANP27305.1"/>
    <property type="molecule type" value="Genomic_DNA"/>
</dbReference>
<evidence type="ECO:0000313" key="5">
    <source>
        <dbReference type="Proteomes" id="UP000092596"/>
    </source>
</evidence>
<dbReference type="RefSeq" id="WP_065247541.1">
    <property type="nucleotide sequence ID" value="NZ_CP012117.1"/>
</dbReference>
<dbReference type="InterPro" id="IPR036291">
    <property type="entry name" value="NAD(P)-bd_dom_sf"/>
</dbReference>
<feature type="domain" description="S-adenosyl-L-homocysteine hydrolase NAD binding" evidence="3">
    <location>
        <begin position="166"/>
        <end position="292"/>
    </location>
</feature>
<evidence type="ECO:0000313" key="4">
    <source>
        <dbReference type="EMBL" id="ANP27305.1"/>
    </source>
</evidence>
<name>A0A1B0ZH16_9MICO</name>
<dbReference type="GO" id="GO:0051287">
    <property type="term" value="F:NAD binding"/>
    <property type="evidence" value="ECO:0007669"/>
    <property type="project" value="InterPro"/>
</dbReference>
<dbReference type="Proteomes" id="UP000092596">
    <property type="component" value="Chromosome"/>
</dbReference>
<dbReference type="STRING" id="1630135.DAD186_07550"/>
<keyword evidence="1" id="KW-0560">Oxidoreductase</keyword>
<keyword evidence="2" id="KW-0520">NAD</keyword>
<sequence>MPASSTHNLTLAIVVDLPEKECSLIREREPRVNVVPTGSLARPRRYNSDWVGDPHFTRSEGDERRYREILESADAVVGLPDDDPQKLAALVRSNPKLRWVHTMAAGGGAQVKAANLSEEELTRVTFTTSAGVHGSTLAEFAIFGLLAGAKNLRGLERDQLAHEWPIIRVHPRHLDEMTVLVLGLGGIGKAVAARLKAFGTGVWGTSRSGRTVENVDRIVPLADLHDALSKVDAIVVTLPGTDETRHMLDRQAFSSMKKGMLLANVGRGSVIDEAALLDALNDGTVNFAALDVVEHEPLPSDSPLWDHEKVLLSPHSAALSSQEGMRIAAIVARNATALLDGTPLTNVVDTLNFY</sequence>
<dbReference type="InterPro" id="IPR015878">
    <property type="entry name" value="Ado_hCys_hydrolase_NAD-bd"/>
</dbReference>
<evidence type="ECO:0000256" key="2">
    <source>
        <dbReference type="ARBA" id="ARBA00023027"/>
    </source>
</evidence>
<dbReference type="Gene3D" id="3.40.50.720">
    <property type="entry name" value="NAD(P)-binding Rossmann-like Domain"/>
    <property type="match status" value="2"/>
</dbReference>
<gene>
    <name evidence="4" type="ORF">DAD186_07550</name>
</gene>
<dbReference type="AlphaFoldDB" id="A0A1B0ZH16"/>
<dbReference type="SUPFAM" id="SSF51735">
    <property type="entry name" value="NAD(P)-binding Rossmann-fold domains"/>
    <property type="match status" value="1"/>
</dbReference>
<dbReference type="InterPro" id="IPR006140">
    <property type="entry name" value="D-isomer_DH_NAD-bd"/>
</dbReference>
<reference evidence="4 5" key="1">
    <citation type="submission" date="2015-06" db="EMBL/GenBank/DDBJ databases">
        <title>Investigation of pathophysiology for high-risk pregnancy and development of treatment modality based on it.</title>
        <authorList>
            <person name="Kim B.-C."/>
            <person name="Lim S."/>
        </authorList>
    </citation>
    <scope>NUCLEOTIDE SEQUENCE [LARGE SCALE GENOMIC DNA]</scope>
    <source>
        <strain evidence="4 5">AD1-86</strain>
    </source>
</reference>
<dbReference type="CDD" id="cd05300">
    <property type="entry name" value="2-Hacid_dh_1"/>
    <property type="match status" value="1"/>
</dbReference>
<evidence type="ECO:0000256" key="1">
    <source>
        <dbReference type="ARBA" id="ARBA00023002"/>
    </source>
</evidence>
<protein>
    <recommendedName>
        <fullName evidence="3">S-adenosyl-L-homocysteine hydrolase NAD binding domain-containing protein</fullName>
    </recommendedName>
</protein>
<accession>A0A1B0ZH16</accession>
<dbReference type="SMART" id="SM00997">
    <property type="entry name" value="AdoHcyase_NAD"/>
    <property type="match status" value="1"/>
</dbReference>
<dbReference type="PATRIC" id="fig|1630135.4.peg.757"/>
<dbReference type="PANTHER" id="PTHR43333">
    <property type="entry name" value="2-HACID_DH_C DOMAIN-CONTAINING PROTEIN"/>
    <property type="match status" value="1"/>
</dbReference>
<dbReference type="GO" id="GO:0016491">
    <property type="term" value="F:oxidoreductase activity"/>
    <property type="evidence" value="ECO:0007669"/>
    <property type="project" value="UniProtKB-KW"/>
</dbReference>
<dbReference type="KEGG" id="dva:DAD186_07550"/>
<proteinExistence type="predicted"/>
<dbReference type="PANTHER" id="PTHR43333:SF1">
    <property type="entry name" value="D-ISOMER SPECIFIC 2-HYDROXYACID DEHYDROGENASE NAD-BINDING DOMAIN-CONTAINING PROTEIN"/>
    <property type="match status" value="1"/>
</dbReference>
<dbReference type="Pfam" id="PF02826">
    <property type="entry name" value="2-Hacid_dh_C"/>
    <property type="match status" value="1"/>
</dbReference>